<dbReference type="Gene3D" id="3.40.50.450">
    <property type="match status" value="1"/>
</dbReference>
<evidence type="ECO:0000313" key="1">
    <source>
        <dbReference type="EMBL" id="AGB01270.1"/>
    </source>
</evidence>
<keyword evidence="1" id="KW-0808">Transferase</keyword>
<dbReference type="STRING" id="593750.Metfor_0188"/>
<dbReference type="EMBL" id="CP003167">
    <property type="protein sequence ID" value="AGB01270.1"/>
    <property type="molecule type" value="Genomic_DNA"/>
</dbReference>
<dbReference type="GO" id="GO:0070694">
    <property type="term" value="F:5-hydroxymethyl-dUMP N-hydrolase activity"/>
    <property type="evidence" value="ECO:0007669"/>
    <property type="project" value="TreeGrafter"/>
</dbReference>
<dbReference type="SUPFAM" id="SSF52309">
    <property type="entry name" value="N-(deoxy)ribosyltransferase-like"/>
    <property type="match status" value="1"/>
</dbReference>
<dbReference type="GO" id="GO:0016740">
    <property type="term" value="F:transferase activity"/>
    <property type="evidence" value="ECO:0007669"/>
    <property type="project" value="UniProtKB-KW"/>
</dbReference>
<dbReference type="RefSeq" id="WP_015284234.1">
    <property type="nucleotide sequence ID" value="NC_019943.1"/>
</dbReference>
<dbReference type="AlphaFoldDB" id="L0HB91"/>
<name>L0HB91_METFS</name>
<dbReference type="InterPro" id="IPR051239">
    <property type="entry name" value="2'-dNMP_N-hydrolase"/>
</dbReference>
<protein>
    <submittedName>
        <fullName evidence="1">Nucleoside 2-deoxyribosyltransferase</fullName>
    </submittedName>
</protein>
<dbReference type="PANTHER" id="PTHR15364:SF0">
    <property type="entry name" value="2'-DEOXYNUCLEOSIDE 5'-PHOSPHATE N-HYDROLASE 1"/>
    <property type="match status" value="1"/>
</dbReference>
<dbReference type="KEGG" id="mfo:Metfor_0188"/>
<dbReference type="OrthoDB" id="240616at2157"/>
<accession>L0HB91</accession>
<organism evidence="1 2">
    <name type="scientific">Methanoregula formicica (strain DSM 22288 / NBRC 105244 / SMSP)</name>
    <dbReference type="NCBI Taxonomy" id="593750"/>
    <lineage>
        <taxon>Archaea</taxon>
        <taxon>Methanobacteriati</taxon>
        <taxon>Methanobacteriota</taxon>
        <taxon>Stenosarchaea group</taxon>
        <taxon>Methanomicrobia</taxon>
        <taxon>Methanomicrobiales</taxon>
        <taxon>Methanoregulaceae</taxon>
        <taxon>Methanoregula</taxon>
    </lineage>
</organism>
<keyword evidence="2" id="KW-1185">Reference proteome</keyword>
<reference evidence="1 2" key="2">
    <citation type="journal article" date="2014" name="Genome Announc.">
        <title>Complete Genome Sequence of Methanoregula formicica SMSPT, a Mesophilic Hydrogenotrophic Methanogen Isolated from a Methanogenic Upflow Anaerobic Sludge Blanket Reactor.</title>
        <authorList>
            <person name="Yamamoto K."/>
            <person name="Tamaki H."/>
            <person name="Cadillo-Quiroz H."/>
            <person name="Imachi H."/>
            <person name="Kyrpides N."/>
            <person name="Woyke T."/>
            <person name="Goodwin L."/>
            <person name="Zinder S.H."/>
            <person name="Kamagata Y."/>
            <person name="Liu W.T."/>
        </authorList>
    </citation>
    <scope>NUCLEOTIDE SEQUENCE [LARGE SCALE GENOMIC DNA]</scope>
    <source>
        <strain evidence="2">DSM 22288 / NBRC 105244 / SMSP</strain>
    </source>
</reference>
<dbReference type="eggNOG" id="arCOG02433">
    <property type="taxonomic scope" value="Archaea"/>
</dbReference>
<gene>
    <name evidence="1" type="ordered locus">Metfor_0188</name>
</gene>
<dbReference type="PANTHER" id="PTHR15364">
    <property type="entry name" value="2'-DEOXYNUCLEOSIDE 5'-PHOSPHATE N-HYDROLASE 1"/>
    <property type="match status" value="1"/>
</dbReference>
<dbReference type="InterPro" id="IPR007710">
    <property type="entry name" value="Nucleoside_deoxyribTrfase"/>
</dbReference>
<evidence type="ECO:0000313" key="2">
    <source>
        <dbReference type="Proteomes" id="UP000010824"/>
    </source>
</evidence>
<dbReference type="GeneID" id="14308861"/>
<dbReference type="Proteomes" id="UP000010824">
    <property type="component" value="Chromosome"/>
</dbReference>
<proteinExistence type="predicted"/>
<dbReference type="InParanoid" id="L0HB91"/>
<dbReference type="HOGENOM" id="CLU_996094_0_0_2"/>
<dbReference type="Pfam" id="PF05014">
    <property type="entry name" value="Nuc_deoxyrib_tr"/>
    <property type="match status" value="1"/>
</dbReference>
<dbReference type="GO" id="GO:0009159">
    <property type="term" value="P:deoxyribonucleoside monophosphate catabolic process"/>
    <property type="evidence" value="ECO:0007669"/>
    <property type="project" value="TreeGrafter"/>
</dbReference>
<reference evidence="2" key="1">
    <citation type="submission" date="2011-12" db="EMBL/GenBank/DDBJ databases">
        <title>Complete sequence of Methanoregula formicicum SMSP.</title>
        <authorList>
            <person name="Lucas S."/>
            <person name="Han J."/>
            <person name="Lapidus A."/>
            <person name="Cheng J.-F."/>
            <person name="Goodwin L."/>
            <person name="Pitluck S."/>
            <person name="Peters L."/>
            <person name="Ovchinnikova G."/>
            <person name="Teshima H."/>
            <person name="Detter J.C."/>
            <person name="Han C."/>
            <person name="Tapia R."/>
            <person name="Land M."/>
            <person name="Hauser L."/>
            <person name="Kyrpides N."/>
            <person name="Ivanova N."/>
            <person name="Pagani I."/>
            <person name="Imachi H."/>
            <person name="Tamaki H."/>
            <person name="Sekiguchi Y."/>
            <person name="Kamagata Y."/>
            <person name="Cadillo-Quiroz H."/>
            <person name="Zinder S."/>
            <person name="Liu W.-T."/>
            <person name="Woyke T."/>
        </authorList>
    </citation>
    <scope>NUCLEOTIDE SEQUENCE [LARGE SCALE GENOMIC DNA]</scope>
    <source>
        <strain evidence="2">DSM 22288 / NBRC 105244 / SMSP</strain>
    </source>
</reference>
<sequence>MYVLCSPCILNPGLRAEGITKPSDIEAFRRTQARCKEFGIRMIPLPCPETLYLGPARQPGTFLERLDSPAFLRLLDDLETEVKEIIRENGPPLCIIGVNSSPTCGVTTTYYGSRGDESPKRAGRGVFLSRFPEIPAMDAITFSRYRVYLAAPLFSAAERTYNAYLAGLLRENFFSVHLPQDAGDDSAGREKDVQARLFTTNLSALDAADIVVAVIDGADADSGTAWEMGYAFAKGKKIVALRTDFRHVGACEHVNLMLEQSSTVVSIPEALLETLSAPLLLKDDR</sequence>